<comment type="caution">
    <text evidence="2">The sequence shown here is derived from an EMBL/GenBank/DDBJ whole genome shotgun (WGS) entry which is preliminary data.</text>
</comment>
<keyword evidence="1" id="KW-1133">Transmembrane helix</keyword>
<dbReference type="InterPro" id="IPR005325">
    <property type="entry name" value="DUF308_memb"/>
</dbReference>
<dbReference type="InterPro" id="IPR052712">
    <property type="entry name" value="Acid_resist_chaperone_HdeD"/>
</dbReference>
<reference evidence="2 3" key="1">
    <citation type="submission" date="2014-02" db="EMBL/GenBank/DDBJ databases">
        <title>The small core and large imbalanced accessory genome model reveals a collaborative survival strategy of Sorangium cellulosum strains in nature.</title>
        <authorList>
            <person name="Han K."/>
            <person name="Peng R."/>
            <person name="Blom J."/>
            <person name="Li Y.-Z."/>
        </authorList>
    </citation>
    <scope>NUCLEOTIDE SEQUENCE [LARGE SCALE GENOMIC DNA]</scope>
    <source>
        <strain evidence="2 3">So0011-07</strain>
    </source>
</reference>
<evidence type="ECO:0000313" key="3">
    <source>
        <dbReference type="Proteomes" id="UP000075635"/>
    </source>
</evidence>
<sequence length="181" mass="19184">MESLGRYWWVLAVRGLVGIVFGTLFFLWPLPSLATLVLLFGVWALLDGCAAFASAIGGRGGVYSVVEGIFGVAIAVLTFWRPILTALTLYSVVAAWAVVMGIFRIISAVRLRHVIANEFWLGLSGVTSVIFGVLMVALPAAGVLALSWLVGSLAVAVGFLLLGLSLRLRRLSAAASLLRAP</sequence>
<feature type="transmembrane region" description="Helical" evidence="1">
    <location>
        <begin position="7"/>
        <end position="27"/>
    </location>
</feature>
<dbReference type="Pfam" id="PF03729">
    <property type="entry name" value="DUF308"/>
    <property type="match status" value="1"/>
</dbReference>
<dbReference type="GO" id="GO:0005886">
    <property type="term" value="C:plasma membrane"/>
    <property type="evidence" value="ECO:0007669"/>
    <property type="project" value="TreeGrafter"/>
</dbReference>
<evidence type="ECO:0008006" key="4">
    <source>
        <dbReference type="Google" id="ProtNLM"/>
    </source>
</evidence>
<dbReference type="EMBL" id="JEMB01000466">
    <property type="protein sequence ID" value="KYF97003.1"/>
    <property type="molecule type" value="Genomic_DNA"/>
</dbReference>
<feature type="transmembrane region" description="Helical" evidence="1">
    <location>
        <begin position="144"/>
        <end position="164"/>
    </location>
</feature>
<keyword evidence="1" id="KW-0812">Transmembrane</keyword>
<dbReference type="AlphaFoldDB" id="A0A150SX48"/>
<keyword evidence="1" id="KW-0472">Membrane</keyword>
<feature type="transmembrane region" description="Helical" evidence="1">
    <location>
        <begin position="60"/>
        <end position="80"/>
    </location>
</feature>
<organism evidence="2 3">
    <name type="scientific">Sorangium cellulosum</name>
    <name type="common">Polyangium cellulosum</name>
    <dbReference type="NCBI Taxonomy" id="56"/>
    <lineage>
        <taxon>Bacteria</taxon>
        <taxon>Pseudomonadati</taxon>
        <taxon>Myxococcota</taxon>
        <taxon>Polyangia</taxon>
        <taxon>Polyangiales</taxon>
        <taxon>Polyangiaceae</taxon>
        <taxon>Sorangium</taxon>
    </lineage>
</organism>
<evidence type="ECO:0000313" key="2">
    <source>
        <dbReference type="EMBL" id="KYF97003.1"/>
    </source>
</evidence>
<dbReference type="PANTHER" id="PTHR34989:SF1">
    <property type="entry name" value="PROTEIN HDED"/>
    <property type="match status" value="1"/>
</dbReference>
<proteinExistence type="predicted"/>
<gene>
    <name evidence="2" type="ORF">BE17_17990</name>
</gene>
<dbReference type="Proteomes" id="UP000075635">
    <property type="component" value="Unassembled WGS sequence"/>
</dbReference>
<dbReference type="PANTHER" id="PTHR34989">
    <property type="entry name" value="PROTEIN HDED"/>
    <property type="match status" value="1"/>
</dbReference>
<accession>A0A150SX48</accession>
<name>A0A150SX48_SORCE</name>
<feature type="transmembrane region" description="Helical" evidence="1">
    <location>
        <begin position="86"/>
        <end position="107"/>
    </location>
</feature>
<protein>
    <recommendedName>
        <fullName evidence="4">HdeD protein</fullName>
    </recommendedName>
</protein>
<feature type="transmembrane region" description="Helical" evidence="1">
    <location>
        <begin position="33"/>
        <end position="53"/>
    </location>
</feature>
<feature type="transmembrane region" description="Helical" evidence="1">
    <location>
        <begin position="119"/>
        <end position="138"/>
    </location>
</feature>
<evidence type="ECO:0000256" key="1">
    <source>
        <dbReference type="SAM" id="Phobius"/>
    </source>
</evidence>